<organism evidence="1 2">
    <name type="scientific">Corchorus capsularis</name>
    <name type="common">Jute</name>
    <dbReference type="NCBI Taxonomy" id="210143"/>
    <lineage>
        <taxon>Eukaryota</taxon>
        <taxon>Viridiplantae</taxon>
        <taxon>Streptophyta</taxon>
        <taxon>Embryophyta</taxon>
        <taxon>Tracheophyta</taxon>
        <taxon>Spermatophyta</taxon>
        <taxon>Magnoliopsida</taxon>
        <taxon>eudicotyledons</taxon>
        <taxon>Gunneridae</taxon>
        <taxon>Pentapetalae</taxon>
        <taxon>rosids</taxon>
        <taxon>malvids</taxon>
        <taxon>Malvales</taxon>
        <taxon>Malvaceae</taxon>
        <taxon>Grewioideae</taxon>
        <taxon>Apeibeae</taxon>
        <taxon>Corchorus</taxon>
    </lineage>
</organism>
<sequence>MQQAPQLPAPNVSVQPLVSSSQVFPAMNSSPVFPTVIDFPAASTDVAPSLPVAPHKAQSDTAADCGNSSMVGFAENIVLTSSPAGTAKGQVTIHKHVDNAHPMQTRSKDNIFKPKSVQLTTKHPVSVPLEPTLVS</sequence>
<comment type="caution">
    <text evidence="1">The sequence shown here is derived from an EMBL/GenBank/DDBJ whole genome shotgun (WGS) entry which is preliminary data.</text>
</comment>
<dbReference type="Proteomes" id="UP000188268">
    <property type="component" value="Unassembled WGS sequence"/>
</dbReference>
<accession>A0A1R3FV39</accession>
<dbReference type="AlphaFoldDB" id="A0A1R3FV39"/>
<dbReference type="OrthoDB" id="10459460at2759"/>
<gene>
    <name evidence="1" type="ORF">CCACVL1_30835</name>
</gene>
<evidence type="ECO:0000313" key="2">
    <source>
        <dbReference type="Proteomes" id="UP000188268"/>
    </source>
</evidence>
<dbReference type="Gramene" id="OMO49718">
    <property type="protein sequence ID" value="OMO49718"/>
    <property type="gene ID" value="CCACVL1_30835"/>
</dbReference>
<protein>
    <submittedName>
        <fullName evidence="1">Uncharacterized protein</fullName>
    </submittedName>
</protein>
<dbReference type="EMBL" id="AWWV01016406">
    <property type="protein sequence ID" value="OMO49718.1"/>
    <property type="molecule type" value="Genomic_DNA"/>
</dbReference>
<proteinExistence type="predicted"/>
<keyword evidence="2" id="KW-1185">Reference proteome</keyword>
<evidence type="ECO:0000313" key="1">
    <source>
        <dbReference type="EMBL" id="OMO49718.1"/>
    </source>
</evidence>
<reference evidence="1 2" key="1">
    <citation type="submission" date="2013-09" db="EMBL/GenBank/DDBJ databases">
        <title>Corchorus capsularis genome sequencing.</title>
        <authorList>
            <person name="Alam M."/>
            <person name="Haque M.S."/>
            <person name="Islam M.S."/>
            <person name="Emdad E.M."/>
            <person name="Islam M.M."/>
            <person name="Ahmed B."/>
            <person name="Halim A."/>
            <person name="Hossen Q.M.M."/>
            <person name="Hossain M.Z."/>
            <person name="Ahmed R."/>
            <person name="Khan M.M."/>
            <person name="Islam R."/>
            <person name="Rashid M.M."/>
            <person name="Khan S.A."/>
            <person name="Rahman M.S."/>
            <person name="Alam M."/>
        </authorList>
    </citation>
    <scope>NUCLEOTIDE SEQUENCE [LARGE SCALE GENOMIC DNA]</scope>
    <source>
        <strain evidence="2">cv. CVL-1</strain>
        <tissue evidence="1">Whole seedling</tissue>
    </source>
</reference>
<name>A0A1R3FV39_COCAP</name>